<organism evidence="2 3">
    <name type="scientific">Methylocella tundrae</name>
    <dbReference type="NCBI Taxonomy" id="227605"/>
    <lineage>
        <taxon>Bacteria</taxon>
        <taxon>Pseudomonadati</taxon>
        <taxon>Pseudomonadota</taxon>
        <taxon>Alphaproteobacteria</taxon>
        <taxon>Hyphomicrobiales</taxon>
        <taxon>Beijerinckiaceae</taxon>
        <taxon>Methylocella</taxon>
    </lineage>
</organism>
<name>A0A4U8Z4M1_METTU</name>
<dbReference type="EMBL" id="LR536450">
    <property type="protein sequence ID" value="VFU10434.1"/>
    <property type="molecule type" value="Genomic_DNA"/>
</dbReference>
<evidence type="ECO:0000313" key="2">
    <source>
        <dbReference type="EMBL" id="VFU10434.1"/>
    </source>
</evidence>
<dbReference type="KEGG" id="mtun:MTUNDRAET4_3547"/>
<accession>A0A4U8Z4M1</accession>
<gene>
    <name evidence="2" type="ORF">MTUNDRAET4_3547</name>
</gene>
<evidence type="ECO:0000256" key="1">
    <source>
        <dbReference type="SAM" id="MobiDB-lite"/>
    </source>
</evidence>
<dbReference type="AlphaFoldDB" id="A0A4U8Z4M1"/>
<reference evidence="2 3" key="1">
    <citation type="submission" date="2019-03" db="EMBL/GenBank/DDBJ databases">
        <authorList>
            <person name="Kox A.R. M."/>
        </authorList>
    </citation>
    <scope>NUCLEOTIDE SEQUENCE [LARGE SCALE GENOMIC DNA]</scope>
    <source>
        <strain evidence="2">MTUNDRAET4 annotated genome</strain>
    </source>
</reference>
<feature type="region of interest" description="Disordered" evidence="1">
    <location>
        <begin position="46"/>
        <end position="74"/>
    </location>
</feature>
<evidence type="ECO:0000313" key="3">
    <source>
        <dbReference type="Proteomes" id="UP000294360"/>
    </source>
</evidence>
<protein>
    <submittedName>
        <fullName evidence="2">Uncharacterized protein</fullName>
    </submittedName>
</protein>
<proteinExistence type="predicted"/>
<feature type="compositionally biased region" description="Low complexity" evidence="1">
    <location>
        <begin position="51"/>
        <end position="62"/>
    </location>
</feature>
<sequence>MRVAILNHSLRRLVFFAQIGALPQGPTASKRLVLMGFMRSPHRLRGKNHGRAAIAPGSAARAGHGRNQFLSPPF</sequence>
<dbReference type="Proteomes" id="UP000294360">
    <property type="component" value="Chromosome"/>
</dbReference>